<dbReference type="InterPro" id="IPR023614">
    <property type="entry name" value="Porin_dom_sf"/>
</dbReference>
<dbReference type="EMBL" id="QFQS01000007">
    <property type="protein sequence ID" value="PZQ95426.1"/>
    <property type="molecule type" value="Genomic_DNA"/>
</dbReference>
<sequence>MRKSRTIATDTMVCGMLHVQKMSRPVHPAGLVSRPWSLSQTGAFVKRPASLLRLAAMAAAALAAASPAALAEVKPIVWTFTPKSKLTFYGQVDLGILSYDDGKDTDVYAPVDNGNSTSRLGYWIQSDLNGGWTFRGNLEIEYTPSSSKLVNQKTDTTDWDINKSNVRKAEITFGNKTYGAVWLGQGSMATDNISEIDISGTSVAAYSAVSDIAAGNYYRFVDAGLSNINVGSTFSNFDGSRRFRARYDTPTFLDGFTASIAYGQEQIKDNDDNDYYDAALRYTGEFAGFKAQAGIGYSDLGSDTTIWSGSASVIHVKTGISATVALGEQDKNGATSNSGYLKLGLLRPFFKVGKTGLSIDYQKSDEVKAQNTSADSVGLAVVQNFDKQNLEVYAVLRQYDYDAPGTSYDDGLALFTGVRFKF</sequence>
<dbReference type="InterPro" id="IPR033900">
    <property type="entry name" value="Gram_neg_porin_domain"/>
</dbReference>
<dbReference type="Gene3D" id="2.40.160.10">
    <property type="entry name" value="Porin"/>
    <property type="match status" value="1"/>
</dbReference>
<comment type="caution">
    <text evidence="2">The sequence shown here is derived from an EMBL/GenBank/DDBJ whole genome shotgun (WGS) entry which is preliminary data.</text>
</comment>
<dbReference type="GO" id="GO:0015288">
    <property type="term" value="F:porin activity"/>
    <property type="evidence" value="ECO:0007669"/>
    <property type="project" value="InterPro"/>
</dbReference>
<evidence type="ECO:0000259" key="1">
    <source>
        <dbReference type="Pfam" id="PF13609"/>
    </source>
</evidence>
<accession>A0A2W5S023</accession>
<organism evidence="2 3">
    <name type="scientific">Cereibacter sphaeroides</name>
    <name type="common">Rhodobacter sphaeroides</name>
    <dbReference type="NCBI Taxonomy" id="1063"/>
    <lineage>
        <taxon>Bacteria</taxon>
        <taxon>Pseudomonadati</taxon>
        <taxon>Pseudomonadota</taxon>
        <taxon>Alphaproteobacteria</taxon>
        <taxon>Rhodobacterales</taxon>
        <taxon>Paracoccaceae</taxon>
        <taxon>Cereibacter</taxon>
    </lineage>
</organism>
<dbReference type="Pfam" id="PF13609">
    <property type="entry name" value="Porin_4"/>
    <property type="match status" value="1"/>
</dbReference>
<protein>
    <recommendedName>
        <fullName evidence="1">Porin domain-containing protein</fullName>
    </recommendedName>
</protein>
<gene>
    <name evidence="2" type="ORF">DI533_19095</name>
</gene>
<proteinExistence type="predicted"/>
<dbReference type="SUPFAM" id="SSF56935">
    <property type="entry name" value="Porins"/>
    <property type="match status" value="1"/>
</dbReference>
<name>A0A2W5S023_CERSP</name>
<dbReference type="Proteomes" id="UP000248975">
    <property type="component" value="Unassembled WGS sequence"/>
</dbReference>
<reference evidence="2 3" key="1">
    <citation type="submission" date="2017-08" db="EMBL/GenBank/DDBJ databases">
        <title>Infants hospitalized years apart are colonized by the same room-sourced microbial strains.</title>
        <authorList>
            <person name="Brooks B."/>
            <person name="Olm M.R."/>
            <person name="Firek B.A."/>
            <person name="Baker R."/>
            <person name="Thomas B.C."/>
            <person name="Morowitz M.J."/>
            <person name="Banfield J.F."/>
        </authorList>
    </citation>
    <scope>NUCLEOTIDE SEQUENCE [LARGE SCALE GENOMIC DNA]</scope>
    <source>
        <strain evidence="2">S2_003_000_R2_11</strain>
    </source>
</reference>
<feature type="domain" description="Porin" evidence="1">
    <location>
        <begin position="58"/>
        <end position="403"/>
    </location>
</feature>
<dbReference type="GO" id="GO:0016020">
    <property type="term" value="C:membrane"/>
    <property type="evidence" value="ECO:0007669"/>
    <property type="project" value="InterPro"/>
</dbReference>
<evidence type="ECO:0000313" key="3">
    <source>
        <dbReference type="Proteomes" id="UP000248975"/>
    </source>
</evidence>
<evidence type="ECO:0000313" key="2">
    <source>
        <dbReference type="EMBL" id="PZQ95426.1"/>
    </source>
</evidence>
<dbReference type="AlphaFoldDB" id="A0A2W5S023"/>